<dbReference type="GO" id="GO:0005737">
    <property type="term" value="C:cytoplasm"/>
    <property type="evidence" value="ECO:0007669"/>
    <property type="project" value="UniProtKB-SubCell"/>
</dbReference>
<feature type="domain" description="DNA polymerase III beta sliding clamp central" evidence="11">
    <location>
        <begin position="132"/>
        <end position="238"/>
    </location>
</feature>
<keyword evidence="3 9" id="KW-0963">Cytoplasm</keyword>
<accession>A0A1F7HDH8</accession>
<comment type="subcellular location">
    <subcellularLocation>
        <location evidence="1 9">Cytoplasm</location>
    </subcellularLocation>
</comment>
<dbReference type="GO" id="GO:0003887">
    <property type="term" value="F:DNA-directed DNA polymerase activity"/>
    <property type="evidence" value="ECO:0007669"/>
    <property type="project" value="UniProtKB-UniRule"/>
</dbReference>
<name>A0A1F7HDH8_9BACT</name>
<dbReference type="GO" id="GO:0006271">
    <property type="term" value="P:DNA strand elongation involved in DNA replication"/>
    <property type="evidence" value="ECO:0007669"/>
    <property type="project" value="TreeGrafter"/>
</dbReference>
<dbReference type="InterPro" id="IPR001001">
    <property type="entry name" value="DNA_polIII_beta"/>
</dbReference>
<evidence type="ECO:0000259" key="12">
    <source>
        <dbReference type="Pfam" id="PF02768"/>
    </source>
</evidence>
<dbReference type="SUPFAM" id="SSF55979">
    <property type="entry name" value="DNA clamp"/>
    <property type="match status" value="3"/>
</dbReference>
<comment type="caution">
    <text evidence="13">The sequence shown here is derived from an EMBL/GenBank/DDBJ whole genome shotgun (WGS) entry which is preliminary data.</text>
</comment>
<dbReference type="Gene3D" id="3.10.150.10">
    <property type="entry name" value="DNA Polymerase III, subunit A, domain 2"/>
    <property type="match status" value="1"/>
</dbReference>
<evidence type="ECO:0000313" key="13">
    <source>
        <dbReference type="EMBL" id="OGK29331.1"/>
    </source>
</evidence>
<dbReference type="GO" id="GO:0009360">
    <property type="term" value="C:DNA polymerase III complex"/>
    <property type="evidence" value="ECO:0007669"/>
    <property type="project" value="InterPro"/>
</dbReference>
<dbReference type="InterPro" id="IPR022637">
    <property type="entry name" value="DNA_polIII_beta_cen"/>
</dbReference>
<sequence>MKCTLLKEIFEDCLALSSKFVSYRVSSVQSIQGAKLETKKNTLTITTTNLGDSFYTEISAHVLEEGMVVFDLKKALEFLNFLPLGEIEISLEDTQVKISQGKTHGYFNIYPVGDFPELPILEGKTFPLNQQLLEKLPQVYFAASKDETRPVMTGVYMNALNESSLFVSTDGFRLSLLKVNLQEKFPKTILPATIFQEIVRLSKRGDAVSMMLSPEDRLVKFTIGKVLIYSRVIEGDFPPYEKVVPKSTGTSITLDPHDFLKNIRLISVFARDDADVVVFDIAKKGMVMKPKAARQKNSEVFQNVESFSGDQLKIAFNYKYILDFLNTVSADQIILECTTPTAPGVFKVSNNEEFLHIIMPLRTEETTE</sequence>
<evidence type="ECO:0000256" key="6">
    <source>
        <dbReference type="ARBA" id="ARBA00022705"/>
    </source>
</evidence>
<feature type="domain" description="DNA polymerase III beta sliding clamp N-terminal" evidence="10">
    <location>
        <begin position="1"/>
        <end position="119"/>
    </location>
</feature>
<evidence type="ECO:0000256" key="5">
    <source>
        <dbReference type="ARBA" id="ARBA00022695"/>
    </source>
</evidence>
<proteinExistence type="inferred from homology"/>
<dbReference type="Proteomes" id="UP000178098">
    <property type="component" value="Unassembled WGS sequence"/>
</dbReference>
<dbReference type="Pfam" id="PF00712">
    <property type="entry name" value="DNA_pol3_beta"/>
    <property type="match status" value="1"/>
</dbReference>
<evidence type="ECO:0000256" key="4">
    <source>
        <dbReference type="ARBA" id="ARBA00022679"/>
    </source>
</evidence>
<dbReference type="GO" id="GO:0003677">
    <property type="term" value="F:DNA binding"/>
    <property type="evidence" value="ECO:0007669"/>
    <property type="project" value="UniProtKB-UniRule"/>
</dbReference>
<organism evidence="13 14">
    <name type="scientific">Candidatus Roizmanbacteria bacterium RIFCSPHIGHO2_02_FULL_43_11</name>
    <dbReference type="NCBI Taxonomy" id="1802043"/>
    <lineage>
        <taxon>Bacteria</taxon>
        <taxon>Candidatus Roizmaniibacteriota</taxon>
    </lineage>
</organism>
<keyword evidence="6 9" id="KW-0235">DNA replication</keyword>
<reference evidence="13 14" key="1">
    <citation type="journal article" date="2016" name="Nat. Commun.">
        <title>Thousands of microbial genomes shed light on interconnected biogeochemical processes in an aquifer system.</title>
        <authorList>
            <person name="Anantharaman K."/>
            <person name="Brown C.T."/>
            <person name="Hug L.A."/>
            <person name="Sharon I."/>
            <person name="Castelle C.J."/>
            <person name="Probst A.J."/>
            <person name="Thomas B.C."/>
            <person name="Singh A."/>
            <person name="Wilkins M.J."/>
            <person name="Karaoz U."/>
            <person name="Brodie E.L."/>
            <person name="Williams K.H."/>
            <person name="Hubbard S.S."/>
            <person name="Banfield J.F."/>
        </authorList>
    </citation>
    <scope>NUCLEOTIDE SEQUENCE [LARGE SCALE GENOMIC DNA]</scope>
</reference>
<keyword evidence="4 9" id="KW-0808">Transferase</keyword>
<evidence type="ECO:0000256" key="9">
    <source>
        <dbReference type="PIRNR" id="PIRNR000804"/>
    </source>
</evidence>
<comment type="function">
    <text evidence="9">Confers DNA tethering and processivity to DNA polymerases and other proteins. Acts as a clamp, forming a ring around DNA (a reaction catalyzed by the clamp-loading complex) which diffuses in an ATP-independent manner freely and bidirectionally along dsDNA. Initially characterized for its ability to contact the catalytic subunit of DNA polymerase III (Pol III), a complex, multichain enzyme responsible for most of the replicative synthesis in bacteria; Pol III exhibits 3'-5' exonuclease proofreading activity. The beta chain is required for initiation of replication as well as for processivity of DNA replication.</text>
</comment>
<keyword evidence="7 9" id="KW-0239">DNA-directed DNA polymerase</keyword>
<dbReference type="Pfam" id="PF02768">
    <property type="entry name" value="DNA_pol3_beta_3"/>
    <property type="match status" value="1"/>
</dbReference>
<evidence type="ECO:0000259" key="10">
    <source>
        <dbReference type="Pfam" id="PF00712"/>
    </source>
</evidence>
<comment type="similarity">
    <text evidence="2 9">Belongs to the beta sliding clamp family.</text>
</comment>
<evidence type="ECO:0000256" key="1">
    <source>
        <dbReference type="ARBA" id="ARBA00004496"/>
    </source>
</evidence>
<dbReference type="AlphaFoldDB" id="A0A1F7HDH8"/>
<evidence type="ECO:0000256" key="7">
    <source>
        <dbReference type="ARBA" id="ARBA00022932"/>
    </source>
</evidence>
<evidence type="ECO:0000256" key="2">
    <source>
        <dbReference type="ARBA" id="ARBA00010752"/>
    </source>
</evidence>
<dbReference type="EMBL" id="MFZT01000050">
    <property type="protein sequence ID" value="OGK29331.1"/>
    <property type="molecule type" value="Genomic_DNA"/>
</dbReference>
<dbReference type="PANTHER" id="PTHR30478">
    <property type="entry name" value="DNA POLYMERASE III SUBUNIT BETA"/>
    <property type="match status" value="1"/>
</dbReference>
<dbReference type="CDD" id="cd00140">
    <property type="entry name" value="beta_clamp"/>
    <property type="match status" value="1"/>
</dbReference>
<keyword evidence="8" id="KW-0238">DNA-binding</keyword>
<evidence type="ECO:0000259" key="11">
    <source>
        <dbReference type="Pfam" id="PF02767"/>
    </source>
</evidence>
<dbReference type="InterPro" id="IPR022635">
    <property type="entry name" value="DNA_polIII_beta_C"/>
</dbReference>
<evidence type="ECO:0000256" key="8">
    <source>
        <dbReference type="ARBA" id="ARBA00023125"/>
    </source>
</evidence>
<feature type="domain" description="DNA polymerase III beta sliding clamp C-terminal" evidence="12">
    <location>
        <begin position="242"/>
        <end position="362"/>
    </location>
</feature>
<evidence type="ECO:0000256" key="3">
    <source>
        <dbReference type="ARBA" id="ARBA00022490"/>
    </source>
</evidence>
<comment type="subunit">
    <text evidence="9">Forms a ring-shaped head-to-tail homodimer around DNA.</text>
</comment>
<evidence type="ECO:0000313" key="14">
    <source>
        <dbReference type="Proteomes" id="UP000178098"/>
    </source>
</evidence>
<dbReference type="Gene3D" id="3.70.10.10">
    <property type="match status" value="1"/>
</dbReference>
<dbReference type="SMART" id="SM00480">
    <property type="entry name" value="POL3Bc"/>
    <property type="match status" value="1"/>
</dbReference>
<dbReference type="NCBIfam" id="TIGR00663">
    <property type="entry name" value="dnan"/>
    <property type="match status" value="1"/>
</dbReference>
<dbReference type="Pfam" id="PF02767">
    <property type="entry name" value="DNA_pol3_beta_2"/>
    <property type="match status" value="1"/>
</dbReference>
<dbReference type="GO" id="GO:0008408">
    <property type="term" value="F:3'-5' exonuclease activity"/>
    <property type="evidence" value="ECO:0007669"/>
    <property type="project" value="InterPro"/>
</dbReference>
<dbReference type="InterPro" id="IPR022634">
    <property type="entry name" value="DNA_polIII_beta_N"/>
</dbReference>
<keyword evidence="5 9" id="KW-0548">Nucleotidyltransferase</keyword>
<dbReference type="InterPro" id="IPR046938">
    <property type="entry name" value="DNA_clamp_sf"/>
</dbReference>
<dbReference type="PIRSF" id="PIRSF000804">
    <property type="entry name" value="DNA_pol_III_b"/>
    <property type="match status" value="1"/>
</dbReference>
<protein>
    <recommendedName>
        <fullName evidence="9">Beta sliding clamp</fullName>
    </recommendedName>
</protein>
<gene>
    <name evidence="13" type="ORF">A3D08_00575</name>
</gene>
<dbReference type="PANTHER" id="PTHR30478:SF0">
    <property type="entry name" value="BETA SLIDING CLAMP"/>
    <property type="match status" value="1"/>
</dbReference>